<dbReference type="Pfam" id="PF25885">
    <property type="entry name" value="HH_EMRA"/>
    <property type="match status" value="1"/>
</dbReference>
<evidence type="ECO:0000313" key="14">
    <source>
        <dbReference type="Proteomes" id="UP000000393"/>
    </source>
</evidence>
<dbReference type="GO" id="GO:0005886">
    <property type="term" value="C:plasma membrane"/>
    <property type="evidence" value="ECO:0007669"/>
    <property type="project" value="UniProtKB-SubCell"/>
</dbReference>
<evidence type="ECO:0000256" key="2">
    <source>
        <dbReference type="ARBA" id="ARBA00009477"/>
    </source>
</evidence>
<keyword evidence="4" id="KW-1003">Cell membrane</keyword>
<keyword evidence="3" id="KW-0813">Transport</keyword>
<comment type="similarity">
    <text evidence="2">Belongs to the membrane fusion protein (MFP) (TC 8.A.1) family.</text>
</comment>
<dbReference type="HOGENOM" id="CLU_018816_15_0_6"/>
<dbReference type="InterPro" id="IPR058634">
    <property type="entry name" value="AaeA-lik-b-barrel"/>
</dbReference>
<dbReference type="SUPFAM" id="SSF111369">
    <property type="entry name" value="HlyD-like secretion proteins"/>
    <property type="match status" value="2"/>
</dbReference>
<protein>
    <submittedName>
        <fullName evidence="13">Secretion protein HlyD family protein</fullName>
    </submittedName>
</protein>
<comment type="subcellular location">
    <subcellularLocation>
        <location evidence="1">Cell inner membrane</location>
        <topology evidence="1">Single-pass membrane protein</topology>
        <orientation evidence="1">Periplasmic side</orientation>
    </subcellularLocation>
</comment>
<dbReference type="OrthoDB" id="9811754at2"/>
<accession>D8K891</accession>
<evidence type="ECO:0000259" key="11">
    <source>
        <dbReference type="Pfam" id="PF25885"/>
    </source>
</evidence>
<dbReference type="GO" id="GO:0015721">
    <property type="term" value="P:bile acid and bile salt transport"/>
    <property type="evidence" value="ECO:0007669"/>
    <property type="project" value="UniProtKB-ARBA"/>
</dbReference>
<proteinExistence type="inferred from homology"/>
<feature type="transmembrane region" description="Helical" evidence="10">
    <location>
        <begin position="25"/>
        <end position="45"/>
    </location>
</feature>
<evidence type="ECO:0000256" key="4">
    <source>
        <dbReference type="ARBA" id="ARBA00022475"/>
    </source>
</evidence>
<feature type="region of interest" description="Disordered" evidence="9">
    <location>
        <begin position="1"/>
        <end position="20"/>
    </location>
</feature>
<evidence type="ECO:0000256" key="5">
    <source>
        <dbReference type="ARBA" id="ARBA00022519"/>
    </source>
</evidence>
<dbReference type="PANTHER" id="PTHR30386">
    <property type="entry name" value="MEMBRANE FUSION SUBUNIT OF EMRAB-TOLC MULTIDRUG EFFLUX PUMP"/>
    <property type="match status" value="1"/>
</dbReference>
<reference evidence="13 14" key="1">
    <citation type="submission" date="2010-06" db="EMBL/GenBank/DDBJ databases">
        <title>Complete sequence of chromosome of Nitrosococcus watsoni C-113.</title>
        <authorList>
            <consortium name="US DOE Joint Genome Institute"/>
            <person name="Lucas S."/>
            <person name="Copeland A."/>
            <person name="Lapidus A."/>
            <person name="Cheng J.-F."/>
            <person name="Bruce D."/>
            <person name="Goodwin L."/>
            <person name="Pitluck S."/>
            <person name="Malfatti S.A."/>
            <person name="Chain P.S.G."/>
            <person name="Land M."/>
            <person name="Hauser L."/>
            <person name="Kyrpides N."/>
            <person name="Ivanova N."/>
            <person name="Cambell M.A."/>
            <person name="Heidelberg J.F."/>
            <person name="Klotz M.G."/>
            <person name="Woyke T."/>
        </authorList>
    </citation>
    <scope>NUCLEOTIDE SEQUENCE [LARGE SCALE GENOMIC DNA]</scope>
    <source>
        <strain evidence="13 14">C-113</strain>
    </source>
</reference>
<dbReference type="GO" id="GO:1990961">
    <property type="term" value="P:xenobiotic detoxification by transmembrane export across the plasma membrane"/>
    <property type="evidence" value="ECO:0007669"/>
    <property type="project" value="UniProtKB-ARBA"/>
</dbReference>
<evidence type="ECO:0000256" key="1">
    <source>
        <dbReference type="ARBA" id="ARBA00004383"/>
    </source>
</evidence>
<dbReference type="PANTHER" id="PTHR30386:SF19">
    <property type="entry name" value="MULTIDRUG EXPORT PROTEIN EMRA-RELATED"/>
    <property type="match status" value="1"/>
</dbReference>
<evidence type="ECO:0000256" key="3">
    <source>
        <dbReference type="ARBA" id="ARBA00022448"/>
    </source>
</evidence>
<dbReference type="eggNOG" id="COG1566">
    <property type="taxonomic scope" value="Bacteria"/>
</dbReference>
<dbReference type="KEGG" id="nwa:Nwat_0107"/>
<dbReference type="STRING" id="105559.Nwat_0107"/>
<evidence type="ECO:0000256" key="8">
    <source>
        <dbReference type="ARBA" id="ARBA00023136"/>
    </source>
</evidence>
<dbReference type="EMBL" id="CP002086">
    <property type="protein sequence ID" value="ADJ27086.1"/>
    <property type="molecule type" value="Genomic_DNA"/>
</dbReference>
<dbReference type="GO" id="GO:0046677">
    <property type="term" value="P:response to antibiotic"/>
    <property type="evidence" value="ECO:0007669"/>
    <property type="project" value="UniProtKB-ARBA"/>
</dbReference>
<dbReference type="Gene3D" id="1.10.287.470">
    <property type="entry name" value="Helix hairpin bin"/>
    <property type="match status" value="1"/>
</dbReference>
<dbReference type="FunFam" id="2.40.30.170:FF:000003">
    <property type="entry name" value="Multidrug resistance protein A"/>
    <property type="match status" value="1"/>
</dbReference>
<evidence type="ECO:0000256" key="9">
    <source>
        <dbReference type="SAM" id="MobiDB-lite"/>
    </source>
</evidence>
<gene>
    <name evidence="13" type="ordered locus">Nwat_0107</name>
</gene>
<dbReference type="RefSeq" id="WP_013219198.1">
    <property type="nucleotide sequence ID" value="NC_014315.1"/>
</dbReference>
<feature type="compositionally biased region" description="Polar residues" evidence="9">
    <location>
        <begin position="8"/>
        <end position="18"/>
    </location>
</feature>
<dbReference type="Proteomes" id="UP000000393">
    <property type="component" value="Chromosome"/>
</dbReference>
<keyword evidence="7 10" id="KW-1133">Transmembrane helix</keyword>
<dbReference type="Pfam" id="PF25963">
    <property type="entry name" value="Beta-barrel_AAEA"/>
    <property type="match status" value="1"/>
</dbReference>
<evidence type="ECO:0000313" key="13">
    <source>
        <dbReference type="EMBL" id="ADJ27086.1"/>
    </source>
</evidence>
<evidence type="ECO:0000256" key="10">
    <source>
        <dbReference type="SAM" id="Phobius"/>
    </source>
</evidence>
<dbReference type="Gene3D" id="2.40.30.170">
    <property type="match status" value="1"/>
</dbReference>
<dbReference type="InterPro" id="IPR058633">
    <property type="entry name" value="EmrA/FarA_HH"/>
</dbReference>
<evidence type="ECO:0000256" key="6">
    <source>
        <dbReference type="ARBA" id="ARBA00022692"/>
    </source>
</evidence>
<dbReference type="AlphaFoldDB" id="D8K891"/>
<feature type="domain" description="Multidrug export protein EmrA/FarA alpha-helical hairpin" evidence="11">
    <location>
        <begin position="97"/>
        <end position="218"/>
    </location>
</feature>
<keyword evidence="5" id="KW-0997">Cell inner membrane</keyword>
<organism evidence="13 14">
    <name type="scientific">Nitrosococcus watsoni (strain C-113)</name>
    <dbReference type="NCBI Taxonomy" id="105559"/>
    <lineage>
        <taxon>Bacteria</taxon>
        <taxon>Pseudomonadati</taxon>
        <taxon>Pseudomonadota</taxon>
        <taxon>Gammaproteobacteria</taxon>
        <taxon>Chromatiales</taxon>
        <taxon>Chromatiaceae</taxon>
        <taxon>Nitrosococcus</taxon>
    </lineage>
</organism>
<feature type="domain" description="p-hydroxybenzoic acid efflux pump subunit AaeA-like beta-barrel" evidence="12">
    <location>
        <begin position="255"/>
        <end position="349"/>
    </location>
</feature>
<evidence type="ECO:0000259" key="12">
    <source>
        <dbReference type="Pfam" id="PF25963"/>
    </source>
</evidence>
<evidence type="ECO:0000256" key="7">
    <source>
        <dbReference type="ARBA" id="ARBA00022989"/>
    </source>
</evidence>
<keyword evidence="14" id="KW-1185">Reference proteome</keyword>
<keyword evidence="6 10" id="KW-0812">Transmembrane</keyword>
<dbReference type="InterPro" id="IPR050739">
    <property type="entry name" value="MFP"/>
</dbReference>
<name>D8K891_NITWC</name>
<sequence length="412" mass="45131">MPDETESKGSSTQPQGKSSGRRKGLLIGFTGLILALGFIYLLYYFTVGRHYISTDDAYVRGNLVQFMPRVSGTVTVIGAEQTQLVKQGQPLVKLDETDFQIAFERAKANLAITVRQVQSLFEAARQQQASVKLQQAQLKLAQKNYYRAKKLIVKNLVSQQRLDDSLTNLQVAQDSLALAQHQLSGSEAIIAGTTVKDHPQVKLAGAQLQEAYLALKRTRILAPVTGFVAKRAVQVGQEVNPGMAMMAIVPLRQVWIEANFKETSLAGVRIGQPVTLTADFYGSDVTYHGKVAGLSAGTGAAFELLPPQNATGNWIKIVQRLPVRIELNQKELRQHPLFIGLSMSATVDIHQQQGPRLADHIQPKSGYRTSVFKDSMRGAQSLINKIVAANIVNPPSTDDGLTPVRNAKERPQ</sequence>
<keyword evidence="8 10" id="KW-0472">Membrane</keyword>